<evidence type="ECO:0000259" key="3">
    <source>
        <dbReference type="Pfam" id="PF00304"/>
    </source>
</evidence>
<reference evidence="4 5" key="1">
    <citation type="journal article" date="2015" name="Sci. Rep.">
        <title>The power of single molecule real-time sequencing technology in the de novo assembly of a eukaryotic genome.</title>
        <authorList>
            <person name="Sakai H."/>
            <person name="Naito K."/>
            <person name="Ogiso-Tanaka E."/>
            <person name="Takahashi Y."/>
            <person name="Iseki K."/>
            <person name="Muto C."/>
            <person name="Satou K."/>
            <person name="Teruya K."/>
            <person name="Shiroma A."/>
            <person name="Shimoji M."/>
            <person name="Hirano T."/>
            <person name="Itoh T."/>
            <person name="Kaga A."/>
            <person name="Tomooka N."/>
        </authorList>
    </citation>
    <scope>NUCLEOTIDE SEQUENCE [LARGE SCALE GENOMIC DNA]</scope>
    <source>
        <strain evidence="5">cv. Shumari</strain>
    </source>
</reference>
<proteinExistence type="predicted"/>
<dbReference type="AlphaFoldDB" id="A0A0S3QXX7"/>
<evidence type="ECO:0000313" key="5">
    <source>
        <dbReference type="Proteomes" id="UP000291084"/>
    </source>
</evidence>
<dbReference type="InterPro" id="IPR036574">
    <property type="entry name" value="Scorpion_toxin-like_sf"/>
</dbReference>
<protein>
    <recommendedName>
        <fullName evidence="3">Knottins-like domain-containing protein</fullName>
    </recommendedName>
</protein>
<dbReference type="GO" id="GO:0050832">
    <property type="term" value="P:defense response to fungus"/>
    <property type="evidence" value="ECO:0007669"/>
    <property type="project" value="UniProtKB-KW"/>
</dbReference>
<evidence type="ECO:0000256" key="2">
    <source>
        <dbReference type="ARBA" id="ARBA00022577"/>
    </source>
</evidence>
<dbReference type="InterPro" id="IPR003614">
    <property type="entry name" value="Knottins"/>
</dbReference>
<dbReference type="EMBL" id="AP015034">
    <property type="protein sequence ID" value="BAT73197.1"/>
    <property type="molecule type" value="Genomic_DNA"/>
</dbReference>
<keyword evidence="5" id="KW-1185">Reference proteome</keyword>
<accession>A0A0S3QXX7</accession>
<dbReference type="SUPFAM" id="SSF57095">
    <property type="entry name" value="Scorpion toxin-like"/>
    <property type="match status" value="1"/>
</dbReference>
<keyword evidence="1" id="KW-0929">Antimicrobial</keyword>
<sequence>MSLIFHLSHIQPYITTSSSSFHFHLNNSSLMERKTFSFLLLLLLVLASDVAVERGEAKTCMTKKEGWGRCLIDTTCAHSCRKQGYKGGNCKGMRRTCYCLLDC</sequence>
<dbReference type="Proteomes" id="UP000291084">
    <property type="component" value="Chromosome 1"/>
</dbReference>
<evidence type="ECO:0000313" key="4">
    <source>
        <dbReference type="EMBL" id="BAT73197.1"/>
    </source>
</evidence>
<feature type="domain" description="Knottins-like" evidence="3">
    <location>
        <begin position="59"/>
        <end position="103"/>
    </location>
</feature>
<dbReference type="OrthoDB" id="683455at2759"/>
<dbReference type="Pfam" id="PF00304">
    <property type="entry name" value="Gamma-thionin"/>
    <property type="match status" value="1"/>
</dbReference>
<evidence type="ECO:0000256" key="1">
    <source>
        <dbReference type="ARBA" id="ARBA00022529"/>
    </source>
</evidence>
<gene>
    <name evidence="4" type="primary">Vigan.01G066400</name>
    <name evidence="4" type="ORF">VIGAN_01066400</name>
</gene>
<keyword evidence="2" id="KW-0295">Fungicide</keyword>
<name>A0A0S3QXX7_PHAAN</name>
<dbReference type="Gene3D" id="3.30.30.10">
    <property type="entry name" value="Knottin, scorpion toxin-like"/>
    <property type="match status" value="1"/>
</dbReference>
<dbReference type="GO" id="GO:0031640">
    <property type="term" value="P:killing of cells of another organism"/>
    <property type="evidence" value="ECO:0007669"/>
    <property type="project" value="UniProtKB-KW"/>
</dbReference>
<dbReference type="CDD" id="cd00107">
    <property type="entry name" value="Knot1"/>
    <property type="match status" value="1"/>
</dbReference>
<organism evidence="4 5">
    <name type="scientific">Vigna angularis var. angularis</name>
    <dbReference type="NCBI Taxonomy" id="157739"/>
    <lineage>
        <taxon>Eukaryota</taxon>
        <taxon>Viridiplantae</taxon>
        <taxon>Streptophyta</taxon>
        <taxon>Embryophyta</taxon>
        <taxon>Tracheophyta</taxon>
        <taxon>Spermatophyta</taxon>
        <taxon>Magnoliopsida</taxon>
        <taxon>eudicotyledons</taxon>
        <taxon>Gunneridae</taxon>
        <taxon>Pentapetalae</taxon>
        <taxon>rosids</taxon>
        <taxon>fabids</taxon>
        <taxon>Fabales</taxon>
        <taxon>Fabaceae</taxon>
        <taxon>Papilionoideae</taxon>
        <taxon>50 kb inversion clade</taxon>
        <taxon>NPAAA clade</taxon>
        <taxon>indigoferoid/millettioid clade</taxon>
        <taxon>Phaseoleae</taxon>
        <taxon>Vigna</taxon>
    </lineage>
</organism>